<dbReference type="SUPFAM" id="SSF55486">
    <property type="entry name" value="Metalloproteases ('zincins'), catalytic domain"/>
    <property type="match status" value="1"/>
</dbReference>
<dbReference type="EMBL" id="JAUDZG010000006">
    <property type="protein sequence ID" value="KAK3303726.1"/>
    <property type="molecule type" value="Genomic_DNA"/>
</dbReference>
<keyword evidence="4" id="KW-1185">Reference proteome</keyword>
<sequence>MRFIATAGLVAFAASATVAHTPASSSSSDLDASVWEKLVPVNHARHLGHARNRPVKRQSGWNPPSELATPLKEVWDHCLKTYSDGNLFGFKNYGWDQIMATNGSINMCVRWDSSSPVTAAQRSQIAQAASEQYEKWFQWLYGFDNFPFSKISVNVVGWAVRDTGLLEGDTSGIDVYTNKDGAGVPECAPACGRFYHHDGDYSRCPNGADRHYDQSLWLTDGLGGGFGGDWGQQVGKEYMVSALSAENIHILLHEMGHTFGLDDFYDWTPTGVSNFIMLAGSATEITEFDGWMLRNWWYELSRNRGWQSSGSNSNSNSPSSTPSSSPPPAATSSSTPQQSDAITTAPPVASATEIPQQPAPITSLVTSSQAAPSTSLIPQQTTPVRTCKGRQGRKRSA</sequence>
<dbReference type="Proteomes" id="UP001273166">
    <property type="component" value="Unassembled WGS sequence"/>
</dbReference>
<comment type="caution">
    <text evidence="3">The sequence shown here is derived from an EMBL/GenBank/DDBJ whole genome shotgun (WGS) entry which is preliminary data.</text>
</comment>
<evidence type="ECO:0000256" key="2">
    <source>
        <dbReference type="SAM" id="SignalP"/>
    </source>
</evidence>
<proteinExistence type="predicted"/>
<feature type="signal peptide" evidence="2">
    <location>
        <begin position="1"/>
        <end position="19"/>
    </location>
</feature>
<feature type="region of interest" description="Disordered" evidence="1">
    <location>
        <begin position="306"/>
        <end position="397"/>
    </location>
</feature>
<dbReference type="PANTHER" id="PTHR35606">
    <property type="entry name" value="CELLULOSE-BINDING FAMILY II PROTEIN"/>
    <property type="match status" value="1"/>
</dbReference>
<feature type="compositionally biased region" description="Low complexity" evidence="1">
    <location>
        <begin position="307"/>
        <end position="323"/>
    </location>
</feature>
<feature type="compositionally biased region" description="Basic residues" evidence="1">
    <location>
        <begin position="387"/>
        <end position="397"/>
    </location>
</feature>
<feature type="compositionally biased region" description="Polar residues" evidence="1">
    <location>
        <begin position="353"/>
        <end position="384"/>
    </location>
</feature>
<evidence type="ECO:0000256" key="1">
    <source>
        <dbReference type="SAM" id="MobiDB-lite"/>
    </source>
</evidence>
<keyword evidence="2" id="KW-0732">Signal</keyword>
<dbReference type="GeneID" id="87889627"/>
<evidence type="ECO:0008006" key="5">
    <source>
        <dbReference type="Google" id="ProtNLM"/>
    </source>
</evidence>
<dbReference type="RefSeq" id="XP_062719506.1">
    <property type="nucleotide sequence ID" value="XM_062870798.1"/>
</dbReference>
<reference evidence="3" key="2">
    <citation type="submission" date="2023-06" db="EMBL/GenBank/DDBJ databases">
        <authorList>
            <consortium name="Lawrence Berkeley National Laboratory"/>
            <person name="Mondo S.J."/>
            <person name="Hensen N."/>
            <person name="Bonometti L."/>
            <person name="Westerberg I."/>
            <person name="Brannstrom I.O."/>
            <person name="Guillou S."/>
            <person name="Cros-Aarteil S."/>
            <person name="Calhoun S."/>
            <person name="Haridas S."/>
            <person name="Kuo A."/>
            <person name="Pangilinan J."/>
            <person name="Riley R."/>
            <person name="Labutti K."/>
            <person name="Andreopoulos B."/>
            <person name="Lipzen A."/>
            <person name="Chen C."/>
            <person name="Yanf M."/>
            <person name="Daum C."/>
            <person name="Ng V."/>
            <person name="Clum A."/>
            <person name="Steindorff A."/>
            <person name="Ohm R."/>
            <person name="Martin F."/>
            <person name="Silar P."/>
            <person name="Natvig D."/>
            <person name="Lalanne C."/>
            <person name="Gautier V."/>
            <person name="Ament-Velasquez S.L."/>
            <person name="Kruys A."/>
            <person name="Hutchinson M.I."/>
            <person name="Powell A.J."/>
            <person name="Barry K."/>
            <person name="Miller A.N."/>
            <person name="Grigoriev I.V."/>
            <person name="Debuchy R."/>
            <person name="Gladieux P."/>
            <person name="Thoren M.H."/>
            <person name="Johannesson H."/>
        </authorList>
    </citation>
    <scope>NUCLEOTIDE SEQUENCE</scope>
    <source>
        <strain evidence="3">CBS 333.67</strain>
    </source>
</reference>
<dbReference type="AlphaFoldDB" id="A0AAJ0GPK6"/>
<evidence type="ECO:0000313" key="4">
    <source>
        <dbReference type="Proteomes" id="UP001273166"/>
    </source>
</evidence>
<dbReference type="PANTHER" id="PTHR35606:SF4">
    <property type="entry name" value="CELLULOSE-BINDING FAMILY II PROTEIN"/>
    <property type="match status" value="1"/>
</dbReference>
<protein>
    <recommendedName>
        <fullName evidence="5">Cellulose-binding family II protein</fullName>
    </recommendedName>
</protein>
<organism evidence="3 4">
    <name type="scientific">Chaetomium strumarium</name>
    <dbReference type="NCBI Taxonomy" id="1170767"/>
    <lineage>
        <taxon>Eukaryota</taxon>
        <taxon>Fungi</taxon>
        <taxon>Dikarya</taxon>
        <taxon>Ascomycota</taxon>
        <taxon>Pezizomycotina</taxon>
        <taxon>Sordariomycetes</taxon>
        <taxon>Sordariomycetidae</taxon>
        <taxon>Sordariales</taxon>
        <taxon>Chaetomiaceae</taxon>
        <taxon>Chaetomium</taxon>
    </lineage>
</organism>
<reference evidence="3" key="1">
    <citation type="journal article" date="2023" name="Mol. Phylogenet. Evol.">
        <title>Genome-scale phylogeny and comparative genomics of the fungal order Sordariales.</title>
        <authorList>
            <person name="Hensen N."/>
            <person name="Bonometti L."/>
            <person name="Westerberg I."/>
            <person name="Brannstrom I.O."/>
            <person name="Guillou S."/>
            <person name="Cros-Aarteil S."/>
            <person name="Calhoun S."/>
            <person name="Haridas S."/>
            <person name="Kuo A."/>
            <person name="Mondo S."/>
            <person name="Pangilinan J."/>
            <person name="Riley R."/>
            <person name="LaButti K."/>
            <person name="Andreopoulos B."/>
            <person name="Lipzen A."/>
            <person name="Chen C."/>
            <person name="Yan M."/>
            <person name="Daum C."/>
            <person name="Ng V."/>
            <person name="Clum A."/>
            <person name="Steindorff A."/>
            <person name="Ohm R.A."/>
            <person name="Martin F."/>
            <person name="Silar P."/>
            <person name="Natvig D.O."/>
            <person name="Lalanne C."/>
            <person name="Gautier V."/>
            <person name="Ament-Velasquez S.L."/>
            <person name="Kruys A."/>
            <person name="Hutchinson M.I."/>
            <person name="Powell A.J."/>
            <person name="Barry K."/>
            <person name="Miller A.N."/>
            <person name="Grigoriev I.V."/>
            <person name="Debuchy R."/>
            <person name="Gladieux P."/>
            <person name="Hiltunen Thoren M."/>
            <person name="Johannesson H."/>
        </authorList>
    </citation>
    <scope>NUCLEOTIDE SEQUENCE</scope>
    <source>
        <strain evidence="3">CBS 333.67</strain>
    </source>
</reference>
<accession>A0AAJ0GPK6</accession>
<gene>
    <name evidence="3" type="ORF">B0T15DRAFT_569209</name>
</gene>
<feature type="chain" id="PRO_5042511705" description="Cellulose-binding family II protein" evidence="2">
    <location>
        <begin position="20"/>
        <end position="397"/>
    </location>
</feature>
<name>A0AAJ0GPK6_9PEZI</name>
<evidence type="ECO:0000313" key="3">
    <source>
        <dbReference type="EMBL" id="KAK3303726.1"/>
    </source>
</evidence>
<feature type="compositionally biased region" description="Low complexity" evidence="1">
    <location>
        <begin position="330"/>
        <end position="339"/>
    </location>
</feature>